<keyword evidence="4" id="KW-0597">Phosphoprotein</keyword>
<evidence type="ECO:0000259" key="12">
    <source>
        <dbReference type="PROSITE" id="PS50885"/>
    </source>
</evidence>
<keyword evidence="10" id="KW-0812">Transmembrane</keyword>
<dbReference type="Gene3D" id="3.30.565.10">
    <property type="entry name" value="Histidine kinase-like ATPase, C-terminal domain"/>
    <property type="match status" value="1"/>
</dbReference>
<dbReference type="Gene3D" id="1.10.287.130">
    <property type="match status" value="1"/>
</dbReference>
<evidence type="ECO:0000256" key="4">
    <source>
        <dbReference type="ARBA" id="ARBA00022553"/>
    </source>
</evidence>
<keyword evidence="9" id="KW-0902">Two-component regulatory system</keyword>
<sequence length="678" mass="74035">MGKRNASRVFLRFPALSVSARIGLGFAIVLALHLSVVALGHYGLREAEEQQQIQSRLLGQVEAFYRIDQSVRDLQRNVLLFAATGYDGPGERVARLQGLLREQLDSVADASFDREIAGVKSSHIETMRASLKVQETIFVNVVADRAKRRDLLEGDFPYNEARFTSAIESLLSRAEGKTELVYAAQSAFNSAQLNALRFANSPDSDLVTTVKRRLREVVQHLESLDAPDDHEATVAIRAASDFEAAFIQMVQATRGYLHLVNVVLAGESAELLYEVEHIRDMCSASAARLTSEMQRDSSRFELINTTFSLLTIALGLLASWLIARTIAPPLNVIAQTLDGLAQGKSCEQIPGIGRRDELGKLAHAAEVFRSKAAETEQLLTEVTRMKELERQLAQSQRLDSMGLLAAGVAHEINTPMQSIVANVEFVSGALDEILDVLDNVGNEIAASNKESTEILENIDLALSNPRFRRSVGNASPAISDTQKAANRVVEIIHAMKTMSHPGKGGQQPTDINSMVKDAVTVSSNRWKYVATLDLDLDEHLPHPYAHAAELSQVALNLVVNAADAVDEKKGDDEAFGKIVVRTYHDDDTVCIEFEDSGFGIPADRRDRVFEMFYTTKEVGKGTGQGLALCYDVITRKHRGSITIEDGALGGARFVVRLPIVPEVASSIDSAALAATGTF</sequence>
<evidence type="ECO:0000256" key="1">
    <source>
        <dbReference type="ARBA" id="ARBA00000085"/>
    </source>
</evidence>
<proteinExistence type="predicted"/>
<dbReference type="EC" id="2.7.13.3" evidence="3"/>
<comment type="subcellular location">
    <subcellularLocation>
        <location evidence="2">Membrane</location>
    </subcellularLocation>
</comment>
<protein>
    <recommendedName>
        <fullName evidence="3">histidine kinase</fullName>
        <ecNumber evidence="3">2.7.13.3</ecNumber>
    </recommendedName>
</protein>
<evidence type="ECO:0000259" key="11">
    <source>
        <dbReference type="PROSITE" id="PS50109"/>
    </source>
</evidence>
<comment type="catalytic activity">
    <reaction evidence="1">
        <text>ATP + protein L-histidine = ADP + protein N-phospho-L-histidine.</text>
        <dbReference type="EC" id="2.7.13.3"/>
    </reaction>
</comment>
<keyword evidence="10" id="KW-1133">Transmembrane helix</keyword>
<keyword evidence="14" id="KW-1185">Reference proteome</keyword>
<evidence type="ECO:0000313" key="14">
    <source>
        <dbReference type="Proteomes" id="UP000318995"/>
    </source>
</evidence>
<dbReference type="Proteomes" id="UP000318995">
    <property type="component" value="Unassembled WGS sequence"/>
</dbReference>
<dbReference type="SUPFAM" id="SSF47384">
    <property type="entry name" value="Homodimeric domain of signal transducing histidine kinase"/>
    <property type="match status" value="1"/>
</dbReference>
<evidence type="ECO:0000256" key="2">
    <source>
        <dbReference type="ARBA" id="ARBA00004370"/>
    </source>
</evidence>
<dbReference type="AlphaFoldDB" id="A0A5C5VQ15"/>
<dbReference type="SMART" id="SM01358">
    <property type="entry name" value="HBM"/>
    <property type="match status" value="1"/>
</dbReference>
<keyword evidence="8" id="KW-0067">ATP-binding</keyword>
<dbReference type="GO" id="GO:0005524">
    <property type="term" value="F:ATP binding"/>
    <property type="evidence" value="ECO:0007669"/>
    <property type="project" value="UniProtKB-KW"/>
</dbReference>
<keyword evidence="5 13" id="KW-0808">Transferase</keyword>
<dbReference type="SUPFAM" id="SSF158472">
    <property type="entry name" value="HAMP domain-like"/>
    <property type="match status" value="1"/>
</dbReference>
<feature type="transmembrane region" description="Helical" evidence="10">
    <location>
        <begin position="302"/>
        <end position="323"/>
    </location>
</feature>
<dbReference type="PANTHER" id="PTHR43065">
    <property type="entry name" value="SENSOR HISTIDINE KINASE"/>
    <property type="match status" value="1"/>
</dbReference>
<reference evidence="13 14" key="1">
    <citation type="submission" date="2019-02" db="EMBL/GenBank/DDBJ databases">
        <title>Deep-cultivation of Planctomycetes and their phenomic and genomic characterization uncovers novel biology.</title>
        <authorList>
            <person name="Wiegand S."/>
            <person name="Jogler M."/>
            <person name="Boedeker C."/>
            <person name="Pinto D."/>
            <person name="Vollmers J."/>
            <person name="Rivas-Marin E."/>
            <person name="Kohn T."/>
            <person name="Peeters S.H."/>
            <person name="Heuer A."/>
            <person name="Rast P."/>
            <person name="Oberbeckmann S."/>
            <person name="Bunk B."/>
            <person name="Jeske O."/>
            <person name="Meyerdierks A."/>
            <person name="Storesund J.E."/>
            <person name="Kallscheuer N."/>
            <person name="Luecker S."/>
            <person name="Lage O.M."/>
            <person name="Pohl T."/>
            <person name="Merkel B.J."/>
            <person name="Hornburger P."/>
            <person name="Mueller R.-W."/>
            <person name="Bruemmer F."/>
            <person name="Labrenz M."/>
            <person name="Spormann A.M."/>
            <person name="Op Den Camp H."/>
            <person name="Overmann J."/>
            <person name="Amann R."/>
            <person name="Jetten M.S.M."/>
            <person name="Mascher T."/>
            <person name="Medema M.H."/>
            <person name="Devos D.P."/>
            <person name="Kaster A.-K."/>
            <person name="Ovreas L."/>
            <person name="Rohde M."/>
            <person name="Galperin M.Y."/>
            <person name="Jogler C."/>
        </authorList>
    </citation>
    <scope>NUCLEOTIDE SEQUENCE [LARGE SCALE GENOMIC DNA]</scope>
    <source>
        <strain evidence="13 14">Pla111</strain>
    </source>
</reference>
<evidence type="ECO:0000256" key="3">
    <source>
        <dbReference type="ARBA" id="ARBA00012438"/>
    </source>
</evidence>
<dbReference type="PRINTS" id="PR00344">
    <property type="entry name" value="BCTRLSENSOR"/>
</dbReference>
<dbReference type="PANTHER" id="PTHR43065:SF46">
    <property type="entry name" value="C4-DICARBOXYLATE TRANSPORT SENSOR PROTEIN DCTB"/>
    <property type="match status" value="1"/>
</dbReference>
<dbReference type="GO" id="GO:0000155">
    <property type="term" value="F:phosphorelay sensor kinase activity"/>
    <property type="evidence" value="ECO:0007669"/>
    <property type="project" value="InterPro"/>
</dbReference>
<dbReference type="SMART" id="SM00387">
    <property type="entry name" value="HATPase_c"/>
    <property type="match status" value="1"/>
</dbReference>
<evidence type="ECO:0000256" key="5">
    <source>
        <dbReference type="ARBA" id="ARBA00022679"/>
    </source>
</evidence>
<comment type="caution">
    <text evidence="13">The sequence shown here is derived from an EMBL/GenBank/DDBJ whole genome shotgun (WGS) entry which is preliminary data.</text>
</comment>
<dbReference type="InterPro" id="IPR036890">
    <property type="entry name" value="HATPase_C_sf"/>
</dbReference>
<evidence type="ECO:0000256" key="10">
    <source>
        <dbReference type="SAM" id="Phobius"/>
    </source>
</evidence>
<dbReference type="PROSITE" id="PS50885">
    <property type="entry name" value="HAMP"/>
    <property type="match status" value="1"/>
</dbReference>
<organism evidence="13 14">
    <name type="scientific">Botrimarina hoheduenensis</name>
    <dbReference type="NCBI Taxonomy" id="2528000"/>
    <lineage>
        <taxon>Bacteria</taxon>
        <taxon>Pseudomonadati</taxon>
        <taxon>Planctomycetota</taxon>
        <taxon>Planctomycetia</taxon>
        <taxon>Pirellulales</taxon>
        <taxon>Lacipirellulaceae</taxon>
        <taxon>Botrimarina</taxon>
    </lineage>
</organism>
<dbReference type="PROSITE" id="PS50109">
    <property type="entry name" value="HIS_KIN"/>
    <property type="match status" value="1"/>
</dbReference>
<evidence type="ECO:0000256" key="8">
    <source>
        <dbReference type="ARBA" id="ARBA00022840"/>
    </source>
</evidence>
<dbReference type="InterPro" id="IPR036097">
    <property type="entry name" value="HisK_dim/P_sf"/>
</dbReference>
<dbReference type="InterPro" id="IPR003594">
    <property type="entry name" value="HATPase_dom"/>
</dbReference>
<keyword evidence="10" id="KW-0472">Membrane</keyword>
<dbReference type="InterPro" id="IPR032255">
    <property type="entry name" value="HBM"/>
</dbReference>
<dbReference type="Gene3D" id="6.10.340.10">
    <property type="match status" value="1"/>
</dbReference>
<feature type="domain" description="HAMP" evidence="12">
    <location>
        <begin position="324"/>
        <end position="377"/>
    </location>
</feature>
<evidence type="ECO:0000256" key="6">
    <source>
        <dbReference type="ARBA" id="ARBA00022741"/>
    </source>
</evidence>
<feature type="domain" description="Histidine kinase" evidence="11">
    <location>
        <begin position="407"/>
        <end position="661"/>
    </location>
</feature>
<dbReference type="SUPFAM" id="SSF55874">
    <property type="entry name" value="ATPase domain of HSP90 chaperone/DNA topoisomerase II/histidine kinase"/>
    <property type="match status" value="1"/>
</dbReference>
<dbReference type="InterPro" id="IPR003660">
    <property type="entry name" value="HAMP_dom"/>
</dbReference>
<dbReference type="Pfam" id="PF02518">
    <property type="entry name" value="HATPase_c"/>
    <property type="match status" value="1"/>
</dbReference>
<feature type="transmembrane region" description="Helical" evidence="10">
    <location>
        <begin position="20"/>
        <end position="44"/>
    </location>
</feature>
<gene>
    <name evidence="13" type="primary">tmoS_2</name>
    <name evidence="13" type="ORF">Pla111_34520</name>
</gene>
<keyword evidence="6" id="KW-0547">Nucleotide-binding</keyword>
<dbReference type="GO" id="GO:0016020">
    <property type="term" value="C:membrane"/>
    <property type="evidence" value="ECO:0007669"/>
    <property type="project" value="UniProtKB-SubCell"/>
</dbReference>
<dbReference type="InterPro" id="IPR004358">
    <property type="entry name" value="Sig_transdc_His_kin-like_C"/>
</dbReference>
<keyword evidence="7 13" id="KW-0418">Kinase</keyword>
<evidence type="ECO:0000256" key="7">
    <source>
        <dbReference type="ARBA" id="ARBA00022777"/>
    </source>
</evidence>
<name>A0A5C5VQ15_9BACT</name>
<evidence type="ECO:0000313" key="13">
    <source>
        <dbReference type="EMBL" id="TWT40123.1"/>
    </source>
</evidence>
<dbReference type="InterPro" id="IPR005467">
    <property type="entry name" value="His_kinase_dom"/>
</dbReference>
<evidence type="ECO:0000256" key="9">
    <source>
        <dbReference type="ARBA" id="ARBA00023012"/>
    </source>
</evidence>
<dbReference type="EMBL" id="SJPH01000014">
    <property type="protein sequence ID" value="TWT40123.1"/>
    <property type="molecule type" value="Genomic_DNA"/>
</dbReference>
<accession>A0A5C5VQ15</accession>